<dbReference type="EMBL" id="BJYZ01000052">
    <property type="protein sequence ID" value="GEO42850.1"/>
    <property type="molecule type" value="Genomic_DNA"/>
</dbReference>
<dbReference type="Proteomes" id="UP000321523">
    <property type="component" value="Unassembled WGS sequence"/>
</dbReference>
<sequence>MTIRNPVEWGSETFRQGTHALGTGGHAVYHQEDINGLVPAICRIGTEDLKDALRKGIEDFGVYRTDVIFLCLIYPIVGIVLARAVFGGDMLQLLFPLASGFALIGPFAGIGLYEMSRRREEGVTIGWQDAFGVLRSPSFGAILALGVILFAVFGLWLLAAQAIYTMTMGSSTPDSFGALMHQVFTTPAGWSLIVLGCGVGLLFAILALSISVVSFPLLLDRKVSVTTAIWTSMQAVAKNPRTMAVWGLIVTAGLVLGSIPLFIGLAIVMPVLGHATWHLYRKTVKA</sequence>
<feature type="transmembrane region" description="Helical" evidence="1">
    <location>
        <begin position="93"/>
        <end position="113"/>
    </location>
</feature>
<feature type="transmembrane region" description="Helical" evidence="1">
    <location>
        <begin position="67"/>
        <end position="87"/>
    </location>
</feature>
<name>A0A512E2Z8_9PROT</name>
<dbReference type="AlphaFoldDB" id="A0A512E2Z8"/>
<dbReference type="RefSeq" id="WP_044436564.1">
    <property type="nucleotide sequence ID" value="NZ_BJYZ01000052.1"/>
</dbReference>
<feature type="transmembrane region" description="Helical" evidence="1">
    <location>
        <begin position="141"/>
        <end position="164"/>
    </location>
</feature>
<feature type="transmembrane region" description="Helical" evidence="1">
    <location>
        <begin position="190"/>
        <end position="219"/>
    </location>
</feature>
<keyword evidence="1" id="KW-0472">Membrane</keyword>
<proteinExistence type="predicted"/>
<comment type="caution">
    <text evidence="2">The sequence shown here is derived from an EMBL/GenBank/DDBJ whole genome shotgun (WGS) entry which is preliminary data.</text>
</comment>
<dbReference type="InterPro" id="IPR018692">
    <property type="entry name" value="DUF2189"/>
</dbReference>
<gene>
    <name evidence="2" type="ORF">SAE02_69980</name>
</gene>
<evidence type="ECO:0000313" key="2">
    <source>
        <dbReference type="EMBL" id="GEO42850.1"/>
    </source>
</evidence>
<feature type="transmembrane region" description="Helical" evidence="1">
    <location>
        <begin position="243"/>
        <end position="272"/>
    </location>
</feature>
<keyword evidence="1" id="KW-1133">Transmembrane helix</keyword>
<organism evidence="2 3">
    <name type="scientific">Skermanella aerolata</name>
    <dbReference type="NCBI Taxonomy" id="393310"/>
    <lineage>
        <taxon>Bacteria</taxon>
        <taxon>Pseudomonadati</taxon>
        <taxon>Pseudomonadota</taxon>
        <taxon>Alphaproteobacteria</taxon>
        <taxon>Rhodospirillales</taxon>
        <taxon>Azospirillaceae</taxon>
        <taxon>Skermanella</taxon>
    </lineage>
</organism>
<dbReference type="OrthoDB" id="9809543at2"/>
<accession>A0A512E2Z8</accession>
<dbReference type="Pfam" id="PF09955">
    <property type="entry name" value="DUF2189"/>
    <property type="match status" value="1"/>
</dbReference>
<reference evidence="2 3" key="1">
    <citation type="submission" date="2019-07" db="EMBL/GenBank/DDBJ databases">
        <title>Whole genome shotgun sequence of Skermanella aerolata NBRC 106429.</title>
        <authorList>
            <person name="Hosoyama A."/>
            <person name="Uohara A."/>
            <person name="Ohji S."/>
            <person name="Ichikawa N."/>
        </authorList>
    </citation>
    <scope>NUCLEOTIDE SEQUENCE [LARGE SCALE GENOMIC DNA]</scope>
    <source>
        <strain evidence="2 3">NBRC 106429</strain>
    </source>
</reference>
<evidence type="ECO:0000313" key="3">
    <source>
        <dbReference type="Proteomes" id="UP000321523"/>
    </source>
</evidence>
<evidence type="ECO:0000256" key="1">
    <source>
        <dbReference type="SAM" id="Phobius"/>
    </source>
</evidence>
<keyword evidence="1" id="KW-0812">Transmembrane</keyword>
<protein>
    <recommendedName>
        <fullName evidence="4">Cytochrome c oxidase subunit I</fullName>
    </recommendedName>
</protein>
<keyword evidence="3" id="KW-1185">Reference proteome</keyword>
<evidence type="ECO:0008006" key="4">
    <source>
        <dbReference type="Google" id="ProtNLM"/>
    </source>
</evidence>